<dbReference type="InterPro" id="IPR051178">
    <property type="entry name" value="TfdA_dioxygenase"/>
</dbReference>
<evidence type="ECO:0000256" key="7">
    <source>
        <dbReference type="ARBA" id="ARBA00022964"/>
    </source>
</evidence>
<evidence type="ECO:0000256" key="11">
    <source>
        <dbReference type="SAM" id="SignalP"/>
    </source>
</evidence>
<keyword evidence="9" id="KW-0408">Iron</keyword>
<organism evidence="13 14">
    <name type="scientific">Scytalidium lignicola</name>
    <name type="common">Hyphomycete</name>
    <dbReference type="NCBI Taxonomy" id="5539"/>
    <lineage>
        <taxon>Eukaryota</taxon>
        <taxon>Fungi</taxon>
        <taxon>Dikarya</taxon>
        <taxon>Ascomycota</taxon>
        <taxon>Pezizomycotina</taxon>
        <taxon>Leotiomycetes</taxon>
        <taxon>Leotiomycetes incertae sedis</taxon>
        <taxon>Scytalidium</taxon>
    </lineage>
</organism>
<evidence type="ECO:0000256" key="10">
    <source>
        <dbReference type="ARBA" id="ARBA00023180"/>
    </source>
</evidence>
<dbReference type="GO" id="GO:0004185">
    <property type="term" value="F:serine-type carboxypeptidase activity"/>
    <property type="evidence" value="ECO:0007669"/>
    <property type="project" value="InterPro"/>
</dbReference>
<dbReference type="InterPro" id="IPR029058">
    <property type="entry name" value="AB_hydrolase_fold"/>
</dbReference>
<feature type="chain" id="PRO_5036488670" description="TauD/TfdA-like domain-containing protein" evidence="11">
    <location>
        <begin position="19"/>
        <end position="1031"/>
    </location>
</feature>
<dbReference type="InterPro" id="IPR001563">
    <property type="entry name" value="Peptidase_S10"/>
</dbReference>
<dbReference type="PROSITE" id="PS00560">
    <property type="entry name" value="CARBOXYPEPT_SER_HIS"/>
    <property type="match status" value="1"/>
</dbReference>
<dbReference type="STRING" id="5539.A0A3E2H003"/>
<dbReference type="InterPro" id="IPR033124">
    <property type="entry name" value="Ser_caboxypep_his_AS"/>
</dbReference>
<dbReference type="GO" id="GO:0006508">
    <property type="term" value="P:proteolysis"/>
    <property type="evidence" value="ECO:0007669"/>
    <property type="project" value="UniProtKB-KW"/>
</dbReference>
<comment type="caution">
    <text evidence="13">The sequence shown here is derived from an EMBL/GenBank/DDBJ whole genome shotgun (WGS) entry which is preliminary data.</text>
</comment>
<dbReference type="EMBL" id="NCSJ02000255">
    <property type="protein sequence ID" value="RFU26562.1"/>
    <property type="molecule type" value="Genomic_DNA"/>
</dbReference>
<evidence type="ECO:0000256" key="6">
    <source>
        <dbReference type="ARBA" id="ARBA00022801"/>
    </source>
</evidence>
<dbReference type="PANTHER" id="PTHR43779">
    <property type="entry name" value="DIOXYGENASE RV0097-RELATED"/>
    <property type="match status" value="1"/>
</dbReference>
<feature type="non-terminal residue" evidence="13">
    <location>
        <position position="1"/>
    </location>
</feature>
<dbReference type="Gene3D" id="1.10.287.410">
    <property type="match status" value="1"/>
</dbReference>
<protein>
    <recommendedName>
        <fullName evidence="12">TauD/TfdA-like domain-containing protein</fullName>
    </recommendedName>
</protein>
<dbReference type="InterPro" id="IPR018202">
    <property type="entry name" value="Ser_caboxypep_ser_AS"/>
</dbReference>
<keyword evidence="11" id="KW-0732">Signal</keyword>
<evidence type="ECO:0000256" key="1">
    <source>
        <dbReference type="ARBA" id="ARBA00005896"/>
    </source>
</evidence>
<dbReference type="Pfam" id="PF00450">
    <property type="entry name" value="Peptidase_S10"/>
    <property type="match status" value="1"/>
</dbReference>
<dbReference type="SUPFAM" id="SSF53474">
    <property type="entry name" value="alpha/beta-Hydrolases"/>
    <property type="match status" value="1"/>
</dbReference>
<proteinExistence type="inferred from homology"/>
<feature type="domain" description="TauD/TfdA-like" evidence="12">
    <location>
        <begin position="726"/>
        <end position="1009"/>
    </location>
</feature>
<dbReference type="GO" id="GO:0051213">
    <property type="term" value="F:dioxygenase activity"/>
    <property type="evidence" value="ECO:0007669"/>
    <property type="project" value="UniProtKB-KW"/>
</dbReference>
<dbReference type="GO" id="GO:0046872">
    <property type="term" value="F:metal ion binding"/>
    <property type="evidence" value="ECO:0007669"/>
    <property type="project" value="UniProtKB-KW"/>
</dbReference>
<comment type="similarity">
    <text evidence="1">Belongs to the TfdA dioxygenase family.</text>
</comment>
<accession>A0A3E2H003</accession>
<gene>
    <name evidence="13" type="ORF">B7463_g9788</name>
</gene>
<name>A0A3E2H003_SCYLI</name>
<evidence type="ECO:0000256" key="9">
    <source>
        <dbReference type="ARBA" id="ARBA00023004"/>
    </source>
</evidence>
<evidence type="ECO:0000313" key="14">
    <source>
        <dbReference type="Proteomes" id="UP000258309"/>
    </source>
</evidence>
<dbReference type="Proteomes" id="UP000258309">
    <property type="component" value="Unassembled WGS sequence"/>
</dbReference>
<keyword evidence="14" id="KW-1185">Reference proteome</keyword>
<evidence type="ECO:0000256" key="8">
    <source>
        <dbReference type="ARBA" id="ARBA00023002"/>
    </source>
</evidence>
<dbReference type="PRINTS" id="PR00724">
    <property type="entry name" value="CRBOXYPTASEC"/>
</dbReference>
<evidence type="ECO:0000256" key="2">
    <source>
        <dbReference type="ARBA" id="ARBA00009431"/>
    </source>
</evidence>
<dbReference type="OrthoDB" id="443318at2759"/>
<comment type="similarity">
    <text evidence="2">Belongs to the peptidase S10 family.</text>
</comment>
<dbReference type="PROSITE" id="PS00131">
    <property type="entry name" value="CARBOXYPEPT_SER_SER"/>
    <property type="match status" value="1"/>
</dbReference>
<evidence type="ECO:0000313" key="13">
    <source>
        <dbReference type="EMBL" id="RFU26562.1"/>
    </source>
</evidence>
<dbReference type="SUPFAM" id="SSF51197">
    <property type="entry name" value="Clavaminate synthase-like"/>
    <property type="match status" value="1"/>
</dbReference>
<reference evidence="13 14" key="1">
    <citation type="submission" date="2018-05" db="EMBL/GenBank/DDBJ databases">
        <title>Draft genome sequence of Scytalidium lignicola DSM 105466, a ubiquitous saprotrophic fungus.</title>
        <authorList>
            <person name="Buettner E."/>
            <person name="Gebauer A.M."/>
            <person name="Hofrichter M."/>
            <person name="Liers C."/>
            <person name="Kellner H."/>
        </authorList>
    </citation>
    <scope>NUCLEOTIDE SEQUENCE [LARGE SCALE GENOMIC DNA]</scope>
    <source>
        <strain evidence="13 14">DSM 105466</strain>
    </source>
</reference>
<keyword evidence="3" id="KW-0121">Carboxypeptidase</keyword>
<evidence type="ECO:0000259" key="12">
    <source>
        <dbReference type="Pfam" id="PF02668"/>
    </source>
</evidence>
<dbReference type="InterPro" id="IPR003819">
    <property type="entry name" value="TauD/TfdA-like"/>
</dbReference>
<keyword evidence="4" id="KW-0645">Protease</keyword>
<evidence type="ECO:0000256" key="3">
    <source>
        <dbReference type="ARBA" id="ARBA00022645"/>
    </source>
</evidence>
<keyword evidence="7" id="KW-0223">Dioxygenase</keyword>
<keyword evidence="5" id="KW-0479">Metal-binding</keyword>
<keyword evidence="8" id="KW-0560">Oxidoreductase</keyword>
<sequence length="1031" mass="113558">MRLPLFSFLFFGSSVASSQVPLKLGPSSISGSGFEIYQSNESPLYSIRIIQQNSTLCDTTVDQYTGWLDVGNKHLFFWYFAAENAASVATASQLALWLTGGPGASSMLALFQELGPCLINDYGNGTVHNPYGWNKDTALLFVDQPAGVGFSYVDEGEPLPGDSFTAAADMYIFLQMFIHQVFPEHKNGPLVLTGESYGGHYLPALGAEIIGQNTLHPKRPQVPLKSIAIGNGFVSSLDTVYGYYETLCTTQPGVNEPVFNETRCDILATNMPRCMSVIDACYSNPDPAICAASWQVCWDGVVGWYDGESYKGGRNRFDITAPCDDEIFCYANTPLIQDYLNLNSSFATLRVPSAVTEYKVMSYPIADSFRLTNDHGISTMPEVQYILANQVDVLIYQGNLDLACNTAGAKRWTASMSWKGQAPFTSQELKPWKSVVSGKERVVGKFKEVNIKMVEGNEKTTRFALVTVDGSGHMVPQDQPEVALDMLNRWMLPRAAEVEAIPLRAESPNALNNGSWTYNMPLNIPAERHSFSIGYNPFQLSGMTDIFVISSSETSSVPPSPTPTPINAVYTITTPRQVETIYPIVPASLSSVFYGSLPQAAPTATSKPIINTAFATGIFAQALQCPDAIAPSQTTIIASGFPTISFVDCNTTLAVTASATDGGGVCHKSGYTTFSRYIEMISILTTPFNNYRDCLTRVYCTETSYCSPTMVGLLLDNEPGFKNIKVRKLHPTFGAEVQDVDFSSPLTDKVFNEILSAITKYGVLVFRDTGLNDERHVEFARRFGELDDVTPYNVVGRKNRLKYDELFDVSNVELDGTLVDPDGSRAQAGKGNGLFHTDSSFNPRRGEYSLLLAHELPPPGTGGNTAFADTRTAFNDLEGAIKADLLKNDYIADHSLYHSRKLAAPEFFAHINPLDYPMGRHRLVQLHEPSGRMNLYIASHAHHIEDIDLAESKALLSRLYEHAKQPKYVFEVEWLNVGDLIVWDNTCTMHRAVGGSFEGKYRRDVRRATVHDNSTLAWGLNEHTDTRQGLP</sequence>
<feature type="signal peptide" evidence="11">
    <location>
        <begin position="1"/>
        <end position="18"/>
    </location>
</feature>
<dbReference type="InterPro" id="IPR042098">
    <property type="entry name" value="TauD-like_sf"/>
</dbReference>
<evidence type="ECO:0000256" key="4">
    <source>
        <dbReference type="ARBA" id="ARBA00022670"/>
    </source>
</evidence>
<keyword evidence="10" id="KW-0325">Glycoprotein</keyword>
<dbReference type="PANTHER" id="PTHR43779:SF3">
    <property type="entry name" value="(3R)-3-[(CARBOXYMETHYL)AMINO]FATTY ACID OXYGENASE_DECARBOXYLASE"/>
    <property type="match status" value="1"/>
</dbReference>
<dbReference type="Pfam" id="PF02668">
    <property type="entry name" value="TauD"/>
    <property type="match status" value="1"/>
</dbReference>
<dbReference type="Gene3D" id="3.40.50.1820">
    <property type="entry name" value="alpha/beta hydrolase"/>
    <property type="match status" value="1"/>
</dbReference>
<dbReference type="AlphaFoldDB" id="A0A3E2H003"/>
<feature type="non-terminal residue" evidence="13">
    <location>
        <position position="1031"/>
    </location>
</feature>
<dbReference type="Gene3D" id="3.60.130.10">
    <property type="entry name" value="Clavaminate synthase-like"/>
    <property type="match status" value="1"/>
</dbReference>
<evidence type="ECO:0000256" key="5">
    <source>
        <dbReference type="ARBA" id="ARBA00022723"/>
    </source>
</evidence>
<keyword evidence="6" id="KW-0378">Hydrolase</keyword>